<accession>A0A1N7DXU6</accession>
<reference evidence="2 3" key="1">
    <citation type="submission" date="2017-01" db="EMBL/GenBank/DDBJ databases">
        <authorList>
            <person name="Mah S.A."/>
            <person name="Swanson W.J."/>
            <person name="Moy G.W."/>
            <person name="Vacquier V.D."/>
        </authorList>
    </citation>
    <scope>NUCLEOTIDE SEQUENCE [LARGE SCALE GENOMIC DNA]</scope>
    <source>
        <strain evidence="2 3">DSM 45758</strain>
    </source>
</reference>
<feature type="transmembrane region" description="Helical" evidence="1">
    <location>
        <begin position="42"/>
        <end position="64"/>
    </location>
</feature>
<dbReference type="Proteomes" id="UP000186004">
    <property type="component" value="Unassembled WGS sequence"/>
</dbReference>
<keyword evidence="1" id="KW-1133">Transmembrane helix</keyword>
<keyword evidence="1" id="KW-0472">Membrane</keyword>
<dbReference type="AlphaFoldDB" id="A0A1N7DXU6"/>
<dbReference type="RefSeq" id="WP_175649292.1">
    <property type="nucleotide sequence ID" value="NZ_FTNF01000019.1"/>
</dbReference>
<organism evidence="2 3">
    <name type="scientific">Micromonospora avicenniae</name>
    <dbReference type="NCBI Taxonomy" id="1198245"/>
    <lineage>
        <taxon>Bacteria</taxon>
        <taxon>Bacillati</taxon>
        <taxon>Actinomycetota</taxon>
        <taxon>Actinomycetes</taxon>
        <taxon>Micromonosporales</taxon>
        <taxon>Micromonosporaceae</taxon>
        <taxon>Micromonospora</taxon>
    </lineage>
</organism>
<evidence type="ECO:0000313" key="3">
    <source>
        <dbReference type="Proteomes" id="UP000186004"/>
    </source>
</evidence>
<dbReference type="EMBL" id="FTNF01000019">
    <property type="protein sequence ID" value="SIR80654.1"/>
    <property type="molecule type" value="Genomic_DNA"/>
</dbReference>
<evidence type="ECO:0000313" key="2">
    <source>
        <dbReference type="EMBL" id="SIR80654.1"/>
    </source>
</evidence>
<gene>
    <name evidence="2" type="ORF">SAMN05444858_11945</name>
</gene>
<keyword evidence="1" id="KW-0812">Transmembrane</keyword>
<evidence type="ECO:0000256" key="1">
    <source>
        <dbReference type="SAM" id="Phobius"/>
    </source>
</evidence>
<name>A0A1N7DXU6_9ACTN</name>
<keyword evidence="3" id="KW-1185">Reference proteome</keyword>
<proteinExistence type="predicted"/>
<dbReference type="STRING" id="1198245.SAMN05444858_11945"/>
<sequence>MVVMDSGLDTRRIAHPTQRIFTGRVVRFLEGYTREIAVGKPVLIAVLAAAGVGALLMRVVRAVLPGSGGGARRRWKDLTKGPEYLVTPVRLRDNTGGLYEVELHGHLPQSALHPADHVQLTLRPQRDPDLPPRIERIVNLTTGQLLTPRTATLWTHLGPPLLLQAILGVLLVLGVAAWSALT</sequence>
<protein>
    <submittedName>
        <fullName evidence="2">Uncharacterized protein</fullName>
    </submittedName>
</protein>
<feature type="transmembrane region" description="Helical" evidence="1">
    <location>
        <begin position="161"/>
        <end position="181"/>
    </location>
</feature>